<comment type="subcellular location">
    <subcellularLocation>
        <location evidence="1">Cell inner membrane</location>
        <topology evidence="1">Multi-pass membrane protein</topology>
    </subcellularLocation>
    <subcellularLocation>
        <location evidence="9">Cell membrane</location>
        <topology evidence="9">Multi-pass membrane protein</topology>
    </subcellularLocation>
</comment>
<accession>A0AAW4L1F8</accession>
<protein>
    <recommendedName>
        <fullName evidence="9">Transport permease protein</fullName>
    </recommendedName>
</protein>
<dbReference type="Proteomes" id="UP000811899">
    <property type="component" value="Unassembled WGS sequence"/>
</dbReference>
<feature type="transmembrane region" description="Helical" evidence="9">
    <location>
        <begin position="136"/>
        <end position="164"/>
    </location>
</feature>
<feature type="transmembrane region" description="Helical" evidence="9">
    <location>
        <begin position="96"/>
        <end position="124"/>
    </location>
</feature>
<evidence type="ECO:0000256" key="2">
    <source>
        <dbReference type="ARBA" id="ARBA00007783"/>
    </source>
</evidence>
<dbReference type="GO" id="GO:0005886">
    <property type="term" value="C:plasma membrane"/>
    <property type="evidence" value="ECO:0007669"/>
    <property type="project" value="UniProtKB-SubCell"/>
</dbReference>
<comment type="similarity">
    <text evidence="2 9">Belongs to the ABC-2 integral membrane protein family.</text>
</comment>
<keyword evidence="7 9" id="KW-1133">Transmembrane helix</keyword>
<proteinExistence type="inferred from homology"/>
<feature type="transmembrane region" description="Helical" evidence="9">
    <location>
        <begin position="176"/>
        <end position="200"/>
    </location>
</feature>
<evidence type="ECO:0000256" key="5">
    <source>
        <dbReference type="ARBA" id="ARBA00022519"/>
    </source>
</evidence>
<sequence>MLSDEKRDMKRLIYTPSGVIHEGGAGMFRVQRMMITELLSSRELTWRLFQRDFKARYRQSALGVLWAFLMPVVTATMFLVMRNSGVVNIPETGIPYALYAITGLSIWGVFASGVSSSAASLVNAGSMVVKINFPKVSLVVAACIQGLVDFTIRLVLLGALILYYGILPSLPMSCLALLALIPIFLLTFGLGCLLSLISVLFRDIGNLINLGFTGILFITPILYPMREDSLLSRLNYWNPLNYLINVPRDLLLKGSTSDTQPFLITSIFCLVLFLTCWRLFFLAQTKIAERV</sequence>
<evidence type="ECO:0000256" key="7">
    <source>
        <dbReference type="ARBA" id="ARBA00022989"/>
    </source>
</evidence>
<dbReference type="PANTHER" id="PTHR30413:SF8">
    <property type="entry name" value="TRANSPORT PERMEASE PROTEIN"/>
    <property type="match status" value="1"/>
</dbReference>
<keyword evidence="5" id="KW-0997">Cell inner membrane</keyword>
<evidence type="ECO:0000256" key="3">
    <source>
        <dbReference type="ARBA" id="ARBA00022448"/>
    </source>
</evidence>
<dbReference type="RefSeq" id="WP_214171310.1">
    <property type="nucleotide sequence ID" value="NZ_JAHCVJ010000003.1"/>
</dbReference>
<dbReference type="GO" id="GO:0140359">
    <property type="term" value="F:ABC-type transporter activity"/>
    <property type="evidence" value="ECO:0007669"/>
    <property type="project" value="InterPro"/>
</dbReference>
<dbReference type="GO" id="GO:0015920">
    <property type="term" value="P:lipopolysaccharide transport"/>
    <property type="evidence" value="ECO:0007669"/>
    <property type="project" value="TreeGrafter"/>
</dbReference>
<name>A0AAW4L1F8_9BACT</name>
<evidence type="ECO:0000256" key="4">
    <source>
        <dbReference type="ARBA" id="ARBA00022475"/>
    </source>
</evidence>
<dbReference type="PROSITE" id="PS51012">
    <property type="entry name" value="ABC_TM2"/>
    <property type="match status" value="1"/>
</dbReference>
<comment type="caution">
    <text evidence="11">The sequence shown here is derived from an EMBL/GenBank/DDBJ whole genome shotgun (WGS) entry which is preliminary data.</text>
</comment>
<keyword evidence="12" id="KW-1185">Reference proteome</keyword>
<evidence type="ECO:0000256" key="1">
    <source>
        <dbReference type="ARBA" id="ARBA00004429"/>
    </source>
</evidence>
<dbReference type="AlphaFoldDB" id="A0AAW4L1F8"/>
<organism evidence="11 12">
    <name type="scientific">Geoanaerobacter pelophilus</name>
    <dbReference type="NCBI Taxonomy" id="60036"/>
    <lineage>
        <taxon>Bacteria</taxon>
        <taxon>Pseudomonadati</taxon>
        <taxon>Thermodesulfobacteriota</taxon>
        <taxon>Desulfuromonadia</taxon>
        <taxon>Geobacterales</taxon>
        <taxon>Geobacteraceae</taxon>
        <taxon>Geoanaerobacter</taxon>
    </lineage>
</organism>
<dbReference type="PANTHER" id="PTHR30413">
    <property type="entry name" value="INNER MEMBRANE TRANSPORT PERMEASE"/>
    <property type="match status" value="1"/>
</dbReference>
<evidence type="ECO:0000256" key="9">
    <source>
        <dbReference type="RuleBase" id="RU361157"/>
    </source>
</evidence>
<keyword evidence="6 9" id="KW-0812">Transmembrane</keyword>
<feature type="transmembrane region" description="Helical" evidence="9">
    <location>
        <begin position="262"/>
        <end position="281"/>
    </location>
</feature>
<keyword evidence="8 9" id="KW-0472">Membrane</keyword>
<evidence type="ECO:0000256" key="6">
    <source>
        <dbReference type="ARBA" id="ARBA00022692"/>
    </source>
</evidence>
<feature type="transmembrane region" description="Helical" evidence="9">
    <location>
        <begin position="207"/>
        <end position="225"/>
    </location>
</feature>
<evidence type="ECO:0000313" key="11">
    <source>
        <dbReference type="EMBL" id="MBT0664544.1"/>
    </source>
</evidence>
<evidence type="ECO:0000259" key="10">
    <source>
        <dbReference type="PROSITE" id="PS51012"/>
    </source>
</evidence>
<evidence type="ECO:0000313" key="12">
    <source>
        <dbReference type="Proteomes" id="UP000811899"/>
    </source>
</evidence>
<dbReference type="InterPro" id="IPR047817">
    <property type="entry name" value="ABC2_TM_bact-type"/>
</dbReference>
<feature type="transmembrane region" description="Helical" evidence="9">
    <location>
        <begin position="61"/>
        <end position="81"/>
    </location>
</feature>
<dbReference type="EMBL" id="JAHCVJ010000003">
    <property type="protein sequence ID" value="MBT0664544.1"/>
    <property type="molecule type" value="Genomic_DNA"/>
</dbReference>
<gene>
    <name evidence="11" type="ORF">KI809_09560</name>
</gene>
<evidence type="ECO:0000256" key="8">
    <source>
        <dbReference type="ARBA" id="ARBA00023136"/>
    </source>
</evidence>
<dbReference type="InterPro" id="IPR013525">
    <property type="entry name" value="ABC2_TM"/>
</dbReference>
<dbReference type="Pfam" id="PF01061">
    <property type="entry name" value="ABC2_membrane"/>
    <property type="match status" value="1"/>
</dbReference>
<feature type="domain" description="ABC transmembrane type-2" evidence="10">
    <location>
        <begin position="62"/>
        <end position="283"/>
    </location>
</feature>
<keyword evidence="3 9" id="KW-0813">Transport</keyword>
<reference evidence="11 12" key="1">
    <citation type="submission" date="2021-05" db="EMBL/GenBank/DDBJ databases">
        <title>The draft genome of Geobacter pelophilus DSM 12255.</title>
        <authorList>
            <person name="Xu Z."/>
            <person name="Masuda Y."/>
            <person name="Itoh H."/>
            <person name="Senoo K."/>
        </authorList>
    </citation>
    <scope>NUCLEOTIDE SEQUENCE [LARGE SCALE GENOMIC DNA]</scope>
    <source>
        <strain evidence="11 12">DSM 12255</strain>
    </source>
</reference>
<keyword evidence="4 9" id="KW-1003">Cell membrane</keyword>